<name>A0A5B7JAM7_PORTR</name>
<gene>
    <name evidence="1" type="ORF">E2C01_086930</name>
</gene>
<dbReference type="EMBL" id="VSRR010089257">
    <property type="protein sequence ID" value="MPC91869.1"/>
    <property type="molecule type" value="Genomic_DNA"/>
</dbReference>
<proteinExistence type="predicted"/>
<dbReference type="Proteomes" id="UP000324222">
    <property type="component" value="Unassembled WGS sequence"/>
</dbReference>
<sequence>MSATLPCLAPHRALSRRTTEQTFSSFLQNVGHFILRVRILHHLTPLPLDVPIAGVCGVYRGGGAERGGAWELPCRRLYCLWGEALTLGRGQVSEWRKLR</sequence>
<accession>A0A5B7JAM7</accession>
<keyword evidence="2" id="KW-1185">Reference proteome</keyword>
<organism evidence="1 2">
    <name type="scientific">Portunus trituberculatus</name>
    <name type="common">Swimming crab</name>
    <name type="synonym">Neptunus trituberculatus</name>
    <dbReference type="NCBI Taxonomy" id="210409"/>
    <lineage>
        <taxon>Eukaryota</taxon>
        <taxon>Metazoa</taxon>
        <taxon>Ecdysozoa</taxon>
        <taxon>Arthropoda</taxon>
        <taxon>Crustacea</taxon>
        <taxon>Multicrustacea</taxon>
        <taxon>Malacostraca</taxon>
        <taxon>Eumalacostraca</taxon>
        <taxon>Eucarida</taxon>
        <taxon>Decapoda</taxon>
        <taxon>Pleocyemata</taxon>
        <taxon>Brachyura</taxon>
        <taxon>Eubrachyura</taxon>
        <taxon>Portunoidea</taxon>
        <taxon>Portunidae</taxon>
        <taxon>Portuninae</taxon>
        <taxon>Portunus</taxon>
    </lineage>
</organism>
<comment type="caution">
    <text evidence="1">The sequence shown here is derived from an EMBL/GenBank/DDBJ whole genome shotgun (WGS) entry which is preliminary data.</text>
</comment>
<protein>
    <submittedName>
        <fullName evidence="1">Uncharacterized protein</fullName>
    </submittedName>
</protein>
<evidence type="ECO:0000313" key="1">
    <source>
        <dbReference type="EMBL" id="MPC91869.1"/>
    </source>
</evidence>
<dbReference type="AlphaFoldDB" id="A0A5B7JAM7"/>
<evidence type="ECO:0000313" key="2">
    <source>
        <dbReference type="Proteomes" id="UP000324222"/>
    </source>
</evidence>
<reference evidence="1 2" key="1">
    <citation type="submission" date="2019-05" db="EMBL/GenBank/DDBJ databases">
        <title>Another draft genome of Portunus trituberculatus and its Hox gene families provides insights of decapod evolution.</title>
        <authorList>
            <person name="Jeong J.-H."/>
            <person name="Song I."/>
            <person name="Kim S."/>
            <person name="Choi T."/>
            <person name="Kim D."/>
            <person name="Ryu S."/>
            <person name="Kim W."/>
        </authorList>
    </citation>
    <scope>NUCLEOTIDE SEQUENCE [LARGE SCALE GENOMIC DNA]</scope>
    <source>
        <tissue evidence="1">Muscle</tissue>
    </source>
</reference>